<evidence type="ECO:0000256" key="5">
    <source>
        <dbReference type="ARBA" id="ARBA00023136"/>
    </source>
</evidence>
<comment type="subcellular location">
    <subcellularLocation>
        <location evidence="1">Cell membrane</location>
        <topology evidence="1">Multi-pass membrane protein</topology>
    </subcellularLocation>
</comment>
<name>A0A7W6A046_9CAUL</name>
<dbReference type="PANTHER" id="PTHR33931">
    <property type="entry name" value="HOLIN-LIKE PROTEIN CIDA-RELATED"/>
    <property type="match status" value="1"/>
</dbReference>
<evidence type="ECO:0000256" key="3">
    <source>
        <dbReference type="ARBA" id="ARBA00022692"/>
    </source>
</evidence>
<evidence type="ECO:0000256" key="2">
    <source>
        <dbReference type="ARBA" id="ARBA00022475"/>
    </source>
</evidence>
<evidence type="ECO:0000256" key="4">
    <source>
        <dbReference type="ARBA" id="ARBA00022989"/>
    </source>
</evidence>
<accession>A0A7W6A046</accession>
<feature type="transmembrane region" description="Helical" evidence="6">
    <location>
        <begin position="57"/>
        <end position="75"/>
    </location>
</feature>
<dbReference type="GO" id="GO:0005886">
    <property type="term" value="C:plasma membrane"/>
    <property type="evidence" value="ECO:0007669"/>
    <property type="project" value="UniProtKB-SubCell"/>
</dbReference>
<reference evidence="7 8" key="1">
    <citation type="submission" date="2020-08" db="EMBL/GenBank/DDBJ databases">
        <title>Genomic Encyclopedia of Type Strains, Phase IV (KMG-IV): sequencing the most valuable type-strain genomes for metagenomic binning, comparative biology and taxonomic classification.</title>
        <authorList>
            <person name="Goeker M."/>
        </authorList>
    </citation>
    <scope>NUCLEOTIDE SEQUENCE [LARGE SCALE GENOMIC DNA]</scope>
    <source>
        <strain evidence="7 8">DSM 14878</strain>
    </source>
</reference>
<gene>
    <name evidence="7" type="ORF">GGR11_000295</name>
</gene>
<dbReference type="Pfam" id="PF03788">
    <property type="entry name" value="LrgA"/>
    <property type="match status" value="1"/>
</dbReference>
<comment type="caution">
    <text evidence="7">The sequence shown here is derived from an EMBL/GenBank/DDBJ whole genome shotgun (WGS) entry which is preliminary data.</text>
</comment>
<dbReference type="AlphaFoldDB" id="A0A7W6A046"/>
<evidence type="ECO:0000256" key="1">
    <source>
        <dbReference type="ARBA" id="ARBA00004651"/>
    </source>
</evidence>
<dbReference type="Proteomes" id="UP000532936">
    <property type="component" value="Unassembled WGS sequence"/>
</dbReference>
<evidence type="ECO:0000313" key="7">
    <source>
        <dbReference type="EMBL" id="MBB3870781.1"/>
    </source>
</evidence>
<feature type="transmembrane region" description="Helical" evidence="6">
    <location>
        <begin position="81"/>
        <end position="107"/>
    </location>
</feature>
<dbReference type="PANTHER" id="PTHR33931:SF2">
    <property type="entry name" value="HOLIN-LIKE PROTEIN CIDA"/>
    <property type="match status" value="1"/>
</dbReference>
<dbReference type="InterPro" id="IPR005538">
    <property type="entry name" value="LrgA/CidA"/>
</dbReference>
<sequence length="129" mass="13611">MTMLAAIALLMTCQLMGEVIHRVTGLPLPGSVIGLVLLLGWLALVPRERPTLKAVTAWLTAHLSIMFVPAAVGLIDEGEPLSRYGIGILAATAVSTLLTMVVTALVFRWAVTRFGPEDAGDKEGGEAMS</sequence>
<keyword evidence="3 6" id="KW-0812">Transmembrane</keyword>
<keyword evidence="5 6" id="KW-0472">Membrane</keyword>
<evidence type="ECO:0000313" key="8">
    <source>
        <dbReference type="Proteomes" id="UP000532936"/>
    </source>
</evidence>
<proteinExistence type="predicted"/>
<dbReference type="EMBL" id="JACIDA010000001">
    <property type="protein sequence ID" value="MBB3870781.1"/>
    <property type="molecule type" value="Genomic_DNA"/>
</dbReference>
<keyword evidence="4 6" id="KW-1133">Transmembrane helix</keyword>
<protein>
    <submittedName>
        <fullName evidence="7">Holin-like protein</fullName>
    </submittedName>
</protein>
<evidence type="ECO:0000256" key="6">
    <source>
        <dbReference type="SAM" id="Phobius"/>
    </source>
</evidence>
<feature type="transmembrane region" description="Helical" evidence="6">
    <location>
        <begin position="27"/>
        <end position="45"/>
    </location>
</feature>
<organism evidence="7 8">
    <name type="scientific">Brevundimonas mediterranea</name>
    <dbReference type="NCBI Taxonomy" id="74329"/>
    <lineage>
        <taxon>Bacteria</taxon>
        <taxon>Pseudomonadati</taxon>
        <taxon>Pseudomonadota</taxon>
        <taxon>Alphaproteobacteria</taxon>
        <taxon>Caulobacterales</taxon>
        <taxon>Caulobacteraceae</taxon>
        <taxon>Brevundimonas</taxon>
    </lineage>
</organism>
<keyword evidence="2" id="KW-1003">Cell membrane</keyword>